<evidence type="ECO:0000313" key="3">
    <source>
        <dbReference type="Proteomes" id="UP000691718"/>
    </source>
</evidence>
<organism evidence="2 3">
    <name type="scientific">Parnassius apollo</name>
    <name type="common">Apollo butterfly</name>
    <name type="synonym">Papilio apollo</name>
    <dbReference type="NCBI Taxonomy" id="110799"/>
    <lineage>
        <taxon>Eukaryota</taxon>
        <taxon>Metazoa</taxon>
        <taxon>Ecdysozoa</taxon>
        <taxon>Arthropoda</taxon>
        <taxon>Hexapoda</taxon>
        <taxon>Insecta</taxon>
        <taxon>Pterygota</taxon>
        <taxon>Neoptera</taxon>
        <taxon>Endopterygota</taxon>
        <taxon>Lepidoptera</taxon>
        <taxon>Glossata</taxon>
        <taxon>Ditrysia</taxon>
        <taxon>Papilionoidea</taxon>
        <taxon>Papilionidae</taxon>
        <taxon>Parnassiinae</taxon>
        <taxon>Parnassini</taxon>
        <taxon>Parnassius</taxon>
        <taxon>Parnassius</taxon>
    </lineage>
</organism>
<feature type="compositionally biased region" description="Polar residues" evidence="1">
    <location>
        <begin position="92"/>
        <end position="102"/>
    </location>
</feature>
<name>A0A8S3WY54_PARAO</name>
<keyword evidence="3" id="KW-1185">Reference proteome</keyword>
<feature type="region of interest" description="Disordered" evidence="1">
    <location>
        <begin position="143"/>
        <end position="204"/>
    </location>
</feature>
<feature type="compositionally biased region" description="Acidic residues" evidence="1">
    <location>
        <begin position="143"/>
        <end position="152"/>
    </location>
</feature>
<evidence type="ECO:0000256" key="1">
    <source>
        <dbReference type="SAM" id="MobiDB-lite"/>
    </source>
</evidence>
<feature type="compositionally biased region" description="Acidic residues" evidence="1">
    <location>
        <begin position="45"/>
        <end position="59"/>
    </location>
</feature>
<reference evidence="2" key="1">
    <citation type="submission" date="2021-04" db="EMBL/GenBank/DDBJ databases">
        <authorList>
            <person name="Tunstrom K."/>
        </authorList>
    </citation>
    <scope>NUCLEOTIDE SEQUENCE</scope>
</reference>
<accession>A0A8S3WY54</accession>
<dbReference type="EMBL" id="CAJQZP010000847">
    <property type="protein sequence ID" value="CAG4987835.1"/>
    <property type="molecule type" value="Genomic_DNA"/>
</dbReference>
<gene>
    <name evidence="2" type="ORF">PAPOLLO_LOCUS11513</name>
</gene>
<dbReference type="OrthoDB" id="118105at2759"/>
<dbReference type="Proteomes" id="UP000691718">
    <property type="component" value="Unassembled WGS sequence"/>
</dbReference>
<dbReference type="AlphaFoldDB" id="A0A8S3WY54"/>
<proteinExistence type="predicted"/>
<evidence type="ECO:0000313" key="2">
    <source>
        <dbReference type="EMBL" id="CAG4987835.1"/>
    </source>
</evidence>
<feature type="compositionally biased region" description="Basic residues" evidence="1">
    <location>
        <begin position="77"/>
        <end position="90"/>
    </location>
</feature>
<comment type="caution">
    <text evidence="2">The sequence shown here is derived from an EMBL/GenBank/DDBJ whole genome shotgun (WGS) entry which is preliminary data.</text>
</comment>
<protein>
    <submittedName>
        <fullName evidence="2">(apollo) hypothetical protein</fullName>
    </submittedName>
</protein>
<sequence>MNDENIADALNESVFDYSSDDSDYDLTFKPPELDCHVVAIGANDSDTEITDSDDSDNATESDYPAPSPTLSTDSRAPRSRGRAQSRRPSRGRSLTNPRVITLRGNSENDIQYRATELEKNTNRALMWKLRDYKLNLGTKLIEDNDTESDSESNPDQMKELEPKHKKHKVMIKPVPSKQRRLQKASHMPDYGPKQSRCRNKSCDKKTTSSAKDVKCFVYVSCLTETALQVFMR</sequence>
<feature type="region of interest" description="Disordered" evidence="1">
    <location>
        <begin position="40"/>
        <end position="102"/>
    </location>
</feature>